<dbReference type="AlphaFoldDB" id="Q2LW67"/>
<dbReference type="InterPro" id="IPR027417">
    <property type="entry name" value="P-loop_NTPase"/>
</dbReference>
<dbReference type="InterPro" id="IPR003495">
    <property type="entry name" value="CobW/HypB/UreG_nucleotide-bd"/>
</dbReference>
<evidence type="ECO:0000313" key="2">
    <source>
        <dbReference type="EMBL" id="ABC78325.1"/>
    </source>
</evidence>
<dbReference type="HOGENOM" id="CLU_046378_0_0_7"/>
<dbReference type="InterPro" id="IPR053199">
    <property type="entry name" value="cDPG_synthetase-like"/>
</dbReference>
<dbReference type="PANTHER" id="PTHR42869:SF1">
    <property type="entry name" value="SLL0572 PROTEIN"/>
    <property type="match status" value="1"/>
</dbReference>
<proteinExistence type="predicted"/>
<protein>
    <submittedName>
        <fullName evidence="2">Hypothetical cytosolic protein</fullName>
    </submittedName>
</protein>
<evidence type="ECO:0000313" key="3">
    <source>
        <dbReference type="Proteomes" id="UP000001933"/>
    </source>
</evidence>
<dbReference type="eggNOG" id="COG2403">
    <property type="taxonomic scope" value="Bacteria"/>
</dbReference>
<feature type="domain" description="CobW/HypB/UreG nucleotide-binding" evidence="1">
    <location>
        <begin position="251"/>
        <end position="296"/>
    </location>
</feature>
<dbReference type="Proteomes" id="UP000001933">
    <property type="component" value="Chromosome"/>
</dbReference>
<sequence>MKKQRLIIMGAAGRDFHNFNMTCRDNADFEVVAFTATQIPNIGGRLYPPELAGPLYPEGIPIRPEEELANLIQEFHVDQVVFAYSDVSHEHVMHKASLCLALGADFVLLGPERTMLDSSRPVISVCSVRTGAGKSGVTRYIARLLKELGKRPVVLRHPMPYLDLREGRLQRFGSMADARACHCTIEELEEFEPLVNAGIVVYAGVDYGEIVRKAEEEADILLWDGGNNDLPFLRPNLEIVVFDPHRAGHELSFYPGEANLIRADIAVINKVDTATAEAVEAVEENIRQLNPTAKIVFTASPVFLDNAESLRGRRVLVVEDGPTLTHGGMSYGAGVIAARNAGAAEFADPRPYAKGSLRVTFQEYPHLETVLPAMGYSERQMEELKETIEATPCDVVVIATPADLQWRLALRKPAVRVTYEIEETEEKRLKHAIEEFVGHGK</sequence>
<accession>Q2LW67</accession>
<dbReference type="SUPFAM" id="SSF52540">
    <property type="entry name" value="P-loop containing nucleoside triphosphate hydrolases"/>
    <property type="match status" value="1"/>
</dbReference>
<keyword evidence="3" id="KW-1185">Reference proteome</keyword>
<name>Q2LW67_SYNAS</name>
<dbReference type="Gene3D" id="3.40.50.720">
    <property type="entry name" value="NAD(P)-binding Rossmann-like Domain"/>
    <property type="match status" value="1"/>
</dbReference>
<dbReference type="RefSeq" id="WP_011418344.1">
    <property type="nucleotide sequence ID" value="NC_007759.1"/>
</dbReference>
<dbReference type="KEGG" id="sat:SYN_01214"/>
<dbReference type="Gene3D" id="3.40.50.300">
    <property type="entry name" value="P-loop containing nucleotide triphosphate hydrolases"/>
    <property type="match status" value="1"/>
</dbReference>
<dbReference type="InParanoid" id="Q2LW67"/>
<dbReference type="Pfam" id="PF02492">
    <property type="entry name" value="cobW"/>
    <property type="match status" value="1"/>
</dbReference>
<organism evidence="2 3">
    <name type="scientific">Syntrophus aciditrophicus (strain SB)</name>
    <dbReference type="NCBI Taxonomy" id="56780"/>
    <lineage>
        <taxon>Bacteria</taxon>
        <taxon>Pseudomonadati</taxon>
        <taxon>Thermodesulfobacteriota</taxon>
        <taxon>Syntrophia</taxon>
        <taxon>Syntrophales</taxon>
        <taxon>Syntrophaceae</taxon>
        <taxon>Syntrophus</taxon>
    </lineage>
</organism>
<dbReference type="PANTHER" id="PTHR42869">
    <property type="entry name" value="SLL0572 PROTEIN"/>
    <property type="match status" value="1"/>
</dbReference>
<dbReference type="EMBL" id="CP000252">
    <property type="protein sequence ID" value="ABC78325.1"/>
    <property type="molecule type" value="Genomic_DNA"/>
</dbReference>
<evidence type="ECO:0000259" key="1">
    <source>
        <dbReference type="Pfam" id="PF02492"/>
    </source>
</evidence>
<dbReference type="OrthoDB" id="9763469at2"/>
<reference evidence="2 3" key="1">
    <citation type="journal article" date="2007" name="Proc. Natl. Acad. Sci. U.S.A.">
        <title>The genome of Syntrophus aciditrophicus: life at the thermodynamic limit of microbial growth.</title>
        <authorList>
            <person name="McInerney M.J."/>
            <person name="Rohlin L."/>
            <person name="Mouttaki H."/>
            <person name="Kim U."/>
            <person name="Krupp R.S."/>
            <person name="Rios-Hernandez L."/>
            <person name="Sieber J."/>
            <person name="Struchtemeyer C.G."/>
            <person name="Bhattacharyya A."/>
            <person name="Campbell J.W."/>
            <person name="Gunsalus R.P."/>
        </authorList>
    </citation>
    <scope>NUCLEOTIDE SEQUENCE [LARGE SCALE GENOMIC DNA]</scope>
    <source>
        <strain evidence="2 3">SB</strain>
    </source>
</reference>
<dbReference type="STRING" id="56780.SYN_01214"/>
<gene>
    <name evidence="2" type="ORF">SYN_01214</name>
</gene>